<dbReference type="Proteomes" id="UP001279660">
    <property type="component" value="Unassembled WGS sequence"/>
</dbReference>
<accession>A0ABU4PKR5</accession>
<keyword evidence="2" id="KW-1185">Reference proteome</keyword>
<sequence>MMPPEPAFIMGLLTGSCGLLTIQAFARRKVRQALIAADPALRREATLRREEDERRMIEVDALRQRLAVLERITIDPAVRTAREIEQLRIETN</sequence>
<proteinExistence type="predicted"/>
<evidence type="ECO:0000313" key="2">
    <source>
        <dbReference type="Proteomes" id="UP001279660"/>
    </source>
</evidence>
<dbReference type="EMBL" id="JAWXXV010000001">
    <property type="protein sequence ID" value="MDX5984770.1"/>
    <property type="molecule type" value="Genomic_DNA"/>
</dbReference>
<dbReference type="RefSeq" id="WP_010402909.1">
    <property type="nucleotide sequence ID" value="NZ_JAWXXV010000001.1"/>
</dbReference>
<protein>
    <submittedName>
        <fullName evidence="1">Uncharacterized protein</fullName>
    </submittedName>
</protein>
<comment type="caution">
    <text evidence="1">The sequence shown here is derived from an EMBL/GenBank/DDBJ whole genome shotgun (WGS) entry which is preliminary data.</text>
</comment>
<gene>
    <name evidence="1" type="ORF">SIL82_10895</name>
</gene>
<reference evidence="1 2" key="1">
    <citation type="submission" date="2023-11" db="EMBL/GenBank/DDBJ databases">
        <title>MicrobeMod: A computational toolkit for identifying prokaryotic methylation and restriction-modification with nanopore sequencing.</title>
        <authorList>
            <person name="Crits-Christoph A."/>
            <person name="Kang S.C."/>
            <person name="Lee H."/>
            <person name="Ostrov N."/>
        </authorList>
    </citation>
    <scope>NUCLEOTIDE SEQUENCE [LARGE SCALE GENOMIC DNA]</scope>
    <source>
        <strain evidence="1 2">ATCC 14820</strain>
    </source>
</reference>
<evidence type="ECO:0000313" key="1">
    <source>
        <dbReference type="EMBL" id="MDX5984770.1"/>
    </source>
</evidence>
<name>A0ABU4PKR5_9SPHN</name>
<organism evidence="1 2">
    <name type="scientific">Sphingomonas echinoides</name>
    <dbReference type="NCBI Taxonomy" id="59803"/>
    <lineage>
        <taxon>Bacteria</taxon>
        <taxon>Pseudomonadati</taxon>
        <taxon>Pseudomonadota</taxon>
        <taxon>Alphaproteobacteria</taxon>
        <taxon>Sphingomonadales</taxon>
        <taxon>Sphingomonadaceae</taxon>
        <taxon>Sphingomonas</taxon>
    </lineage>
</organism>